<gene>
    <name evidence="1" type="ORF">PARE0329_LOCUS512</name>
</gene>
<name>A0A7R9ZTY0_9STRA</name>
<dbReference type="AlphaFoldDB" id="A0A7R9ZTY0"/>
<protein>
    <submittedName>
        <fullName evidence="1">Uncharacterized protein</fullName>
    </submittedName>
</protein>
<sequence length="287" mass="30844">MRTVGLVSNLLLALSSRTIDSAKSSLAFSSLSAAAALAMSGSTENSCENDNDVSSTAAADLKLSKLSEYHPIVIEGMGYYDPRDPTTVASSIVASIRKTTASLEKNNSKPFLVVTQGDPLAPKGISAITPLVAESLSNNNRGLVCLDESIEPSHSRDADRTNVVLEVHYSQLLQVLQNEDKMFPNRLETAVDKHIFEQNEGRAKAGKPPVKSYFKTYAMLQEVTKAGLKALCGDITIAHTSSEINPFSVTSFYEVGLDLGLYDATNMVAYSAVVAEETLDFGTIDPR</sequence>
<evidence type="ECO:0000313" key="1">
    <source>
        <dbReference type="EMBL" id="CAD8343877.1"/>
    </source>
</evidence>
<reference evidence="1" key="1">
    <citation type="submission" date="2021-01" db="EMBL/GenBank/DDBJ databases">
        <authorList>
            <person name="Corre E."/>
            <person name="Pelletier E."/>
            <person name="Niang G."/>
            <person name="Scheremetjew M."/>
            <person name="Finn R."/>
            <person name="Kale V."/>
            <person name="Holt S."/>
            <person name="Cochrane G."/>
            <person name="Meng A."/>
            <person name="Brown T."/>
            <person name="Cohen L."/>
        </authorList>
    </citation>
    <scope>NUCLEOTIDE SEQUENCE</scope>
    <source>
        <strain evidence="1">B593</strain>
    </source>
</reference>
<proteinExistence type="predicted"/>
<organism evidence="1">
    <name type="scientific">Pseudo-nitzschia arenysensis</name>
    <dbReference type="NCBI Taxonomy" id="697910"/>
    <lineage>
        <taxon>Eukaryota</taxon>
        <taxon>Sar</taxon>
        <taxon>Stramenopiles</taxon>
        <taxon>Ochrophyta</taxon>
        <taxon>Bacillariophyta</taxon>
        <taxon>Bacillariophyceae</taxon>
        <taxon>Bacillariophycidae</taxon>
        <taxon>Bacillariales</taxon>
        <taxon>Bacillariaceae</taxon>
        <taxon>Pseudo-nitzschia</taxon>
    </lineage>
</organism>
<accession>A0A7R9ZTY0</accession>
<dbReference type="EMBL" id="HBEH01000733">
    <property type="protein sequence ID" value="CAD8343877.1"/>
    <property type="molecule type" value="Transcribed_RNA"/>
</dbReference>